<dbReference type="SUPFAM" id="SSF101790">
    <property type="entry name" value="Aminomethyltransferase beta-barrel domain"/>
    <property type="match status" value="1"/>
</dbReference>
<dbReference type="FunFam" id="3.30.70.1400:FF:000001">
    <property type="entry name" value="Aminomethyltransferase"/>
    <property type="match status" value="1"/>
</dbReference>
<dbReference type="Gene3D" id="3.30.1360.120">
    <property type="entry name" value="Probable tRNA modification gtpase trme, domain 1"/>
    <property type="match status" value="1"/>
</dbReference>
<dbReference type="NCBIfam" id="TIGR00528">
    <property type="entry name" value="gcvT"/>
    <property type="match status" value="1"/>
</dbReference>
<keyword evidence="8" id="KW-0496">Mitochondrion</keyword>
<comment type="function">
    <text evidence="8">The glycine cleavage system catalyzes the degradation of glycine.</text>
</comment>
<proteinExistence type="inferred from homology"/>
<organism evidence="11 12">
    <name type="scientific">Ascodesmis nigricans</name>
    <dbReference type="NCBI Taxonomy" id="341454"/>
    <lineage>
        <taxon>Eukaryota</taxon>
        <taxon>Fungi</taxon>
        <taxon>Dikarya</taxon>
        <taxon>Ascomycota</taxon>
        <taxon>Pezizomycotina</taxon>
        <taxon>Pezizomycetes</taxon>
        <taxon>Pezizales</taxon>
        <taxon>Ascodesmidaceae</taxon>
        <taxon>Ascodesmis</taxon>
    </lineage>
</organism>
<dbReference type="InParanoid" id="A0A4S2MIW6"/>
<dbReference type="InterPro" id="IPR029043">
    <property type="entry name" value="GcvT/YgfZ_C"/>
</dbReference>
<dbReference type="FunFam" id="2.40.30.110:FF:000002">
    <property type="entry name" value="Aminomethyltransferase"/>
    <property type="match status" value="1"/>
</dbReference>
<evidence type="ECO:0000256" key="6">
    <source>
        <dbReference type="ARBA" id="ARBA00047665"/>
    </source>
</evidence>
<dbReference type="InterPro" id="IPR013977">
    <property type="entry name" value="GcvT_C"/>
</dbReference>
<dbReference type="PANTHER" id="PTHR43757">
    <property type="entry name" value="AMINOMETHYLTRANSFERASE"/>
    <property type="match status" value="1"/>
</dbReference>
<dbReference type="Gene3D" id="2.40.30.110">
    <property type="entry name" value="Aminomethyltransferase beta-barrel domains"/>
    <property type="match status" value="1"/>
</dbReference>
<dbReference type="GO" id="GO:0005739">
    <property type="term" value="C:mitochondrion"/>
    <property type="evidence" value="ECO:0007669"/>
    <property type="project" value="UniProtKB-SubCell"/>
</dbReference>
<evidence type="ECO:0000313" key="12">
    <source>
        <dbReference type="Proteomes" id="UP000298138"/>
    </source>
</evidence>
<dbReference type="SUPFAM" id="SSF103025">
    <property type="entry name" value="Folate-binding domain"/>
    <property type="match status" value="1"/>
</dbReference>
<keyword evidence="3 8" id="KW-0032">Aminotransferase</keyword>
<protein>
    <recommendedName>
        <fullName evidence="2 8">Aminomethyltransferase</fullName>
        <ecNumber evidence="2 8">2.1.2.10</ecNumber>
    </recommendedName>
    <alternativeName>
        <fullName evidence="5 8">Glycine cleavage system T protein</fullName>
    </alternativeName>
</protein>
<dbReference type="Pfam" id="PF08669">
    <property type="entry name" value="GCV_T_C"/>
    <property type="match status" value="1"/>
</dbReference>
<dbReference type="STRING" id="341454.A0A4S2MIW6"/>
<comment type="subcellular location">
    <subcellularLocation>
        <location evidence="8">Mitochondrion</location>
    </subcellularLocation>
</comment>
<evidence type="ECO:0000259" key="9">
    <source>
        <dbReference type="Pfam" id="PF01571"/>
    </source>
</evidence>
<comment type="catalytic activity">
    <reaction evidence="6 8">
        <text>N(6)-[(R)-S(8)-aminomethyldihydrolipoyl]-L-lysyl-[protein] + (6S)-5,6,7,8-tetrahydrofolate = N(6)-[(R)-dihydrolipoyl]-L-lysyl-[protein] + (6R)-5,10-methylene-5,6,7,8-tetrahydrofolate + NH4(+)</text>
        <dbReference type="Rhea" id="RHEA:16945"/>
        <dbReference type="Rhea" id="RHEA-COMP:10475"/>
        <dbReference type="Rhea" id="RHEA-COMP:10492"/>
        <dbReference type="ChEBI" id="CHEBI:15636"/>
        <dbReference type="ChEBI" id="CHEBI:28938"/>
        <dbReference type="ChEBI" id="CHEBI:57453"/>
        <dbReference type="ChEBI" id="CHEBI:83100"/>
        <dbReference type="ChEBI" id="CHEBI:83143"/>
        <dbReference type="EC" id="2.1.2.10"/>
    </reaction>
</comment>
<dbReference type="GO" id="GO:0006546">
    <property type="term" value="P:glycine catabolic process"/>
    <property type="evidence" value="ECO:0007669"/>
    <property type="project" value="InterPro"/>
</dbReference>
<dbReference type="FunCoup" id="A0A4S2MIW6">
    <property type="interactions" value="1168"/>
</dbReference>
<comment type="similarity">
    <text evidence="1 8">Belongs to the GcvT family.</text>
</comment>
<dbReference type="GO" id="GO:0008483">
    <property type="term" value="F:transaminase activity"/>
    <property type="evidence" value="ECO:0007669"/>
    <property type="project" value="UniProtKB-KW"/>
</dbReference>
<accession>A0A4S2MIW6</accession>
<evidence type="ECO:0000259" key="10">
    <source>
        <dbReference type="Pfam" id="PF08669"/>
    </source>
</evidence>
<dbReference type="AlphaFoldDB" id="A0A4S2MIW6"/>
<dbReference type="Gene3D" id="4.10.1250.10">
    <property type="entry name" value="Aminomethyltransferase fragment"/>
    <property type="match status" value="1"/>
</dbReference>
<evidence type="ECO:0000256" key="4">
    <source>
        <dbReference type="ARBA" id="ARBA00022679"/>
    </source>
</evidence>
<dbReference type="InterPro" id="IPR006222">
    <property type="entry name" value="GCVT_N"/>
</dbReference>
<evidence type="ECO:0000256" key="2">
    <source>
        <dbReference type="ARBA" id="ARBA00012616"/>
    </source>
</evidence>
<keyword evidence="8" id="KW-0809">Transit peptide</keyword>
<dbReference type="InterPro" id="IPR028896">
    <property type="entry name" value="GcvT/YgfZ/DmdA"/>
</dbReference>
<gene>
    <name evidence="11" type="ORF">EX30DRAFT_344563</name>
</gene>
<evidence type="ECO:0000256" key="7">
    <source>
        <dbReference type="PIRSR" id="PIRSR006487-1"/>
    </source>
</evidence>
<evidence type="ECO:0000313" key="11">
    <source>
        <dbReference type="EMBL" id="TGZ76891.1"/>
    </source>
</evidence>
<feature type="binding site" evidence="7">
    <location>
        <position position="247"/>
    </location>
    <ligand>
        <name>substrate</name>
    </ligand>
</feature>
<dbReference type="EC" id="2.1.2.10" evidence="2 8"/>
<dbReference type="Gene3D" id="3.30.70.1400">
    <property type="entry name" value="Aminomethyltransferase beta-barrel domains"/>
    <property type="match status" value="1"/>
</dbReference>
<feature type="domain" description="GCVT N-terminal" evidence="9">
    <location>
        <begin position="45"/>
        <end position="312"/>
    </location>
</feature>
<dbReference type="PIRSF" id="PIRSF006487">
    <property type="entry name" value="GcvT"/>
    <property type="match status" value="1"/>
</dbReference>
<dbReference type="Proteomes" id="UP000298138">
    <property type="component" value="Unassembled WGS sequence"/>
</dbReference>
<keyword evidence="12" id="KW-1185">Reference proteome</keyword>
<dbReference type="NCBIfam" id="NF001567">
    <property type="entry name" value="PRK00389.1"/>
    <property type="match status" value="1"/>
</dbReference>
<evidence type="ECO:0000256" key="5">
    <source>
        <dbReference type="ARBA" id="ARBA00031395"/>
    </source>
</evidence>
<dbReference type="Pfam" id="PF01571">
    <property type="entry name" value="GCV_T"/>
    <property type="match status" value="1"/>
</dbReference>
<dbReference type="GO" id="GO:0004047">
    <property type="term" value="F:aminomethyltransferase activity"/>
    <property type="evidence" value="ECO:0007669"/>
    <property type="project" value="UniProtKB-EC"/>
</dbReference>
<dbReference type="EMBL" id="ML220164">
    <property type="protein sequence ID" value="TGZ76891.1"/>
    <property type="molecule type" value="Genomic_DNA"/>
</dbReference>
<evidence type="ECO:0000256" key="8">
    <source>
        <dbReference type="RuleBase" id="RU003981"/>
    </source>
</evidence>
<feature type="domain" description="Aminomethyltransferase C-terminal" evidence="10">
    <location>
        <begin position="338"/>
        <end position="415"/>
    </location>
</feature>
<sequence>MLLAQTLRSAAAPSSFRALRVPRVVGCRTFAAASAPAGELKKTPLYSLHVEAGAKMVPFAGYSMPVTYPGQSLTESHNHVRTKAGLFDVSHMVQHRFKGPAALPFLEKLTPSDLTLLTPGTSTLSVFLHPVTAGIVDDLIITMLTPEDFYVVTNAGCAEKDLAHIAENLATFEGRAGVEHTVITDHALLALQGPNSELHLGDFLTRAGAENFNLREFYFGESKLFQTVTMGDLRVARGGYTGEDGFEISIHESVAPTAAKDLLEQSNEGRVRWAGLGARDTLRLEAGMCLYGHDLDDTTTPIEAGLKWLIGKRRAMDGGYHGHETLSRQYNDWKLVERRRVGFIVEGAPAREGAEIISPEGEVIGKITSGCPSPTLGKNIAMGYVKSGFHKAGTELAARVRGRDRKLVVTKMPFVELNYYRKP</sequence>
<dbReference type="InterPro" id="IPR006223">
    <property type="entry name" value="GcvT"/>
</dbReference>
<evidence type="ECO:0000256" key="3">
    <source>
        <dbReference type="ARBA" id="ARBA00022576"/>
    </source>
</evidence>
<dbReference type="GO" id="GO:0005960">
    <property type="term" value="C:glycine cleavage complex"/>
    <property type="evidence" value="ECO:0007669"/>
    <property type="project" value="InterPro"/>
</dbReference>
<dbReference type="InterPro" id="IPR027266">
    <property type="entry name" value="TrmE/GcvT-like"/>
</dbReference>
<keyword evidence="4 8" id="KW-0808">Transferase</keyword>
<dbReference type="OrthoDB" id="10263536at2759"/>
<name>A0A4S2MIW6_9PEZI</name>
<evidence type="ECO:0000256" key="1">
    <source>
        <dbReference type="ARBA" id="ARBA00008609"/>
    </source>
</evidence>
<dbReference type="PANTHER" id="PTHR43757:SF2">
    <property type="entry name" value="AMINOMETHYLTRANSFERASE, MITOCHONDRIAL"/>
    <property type="match status" value="1"/>
</dbReference>
<reference evidence="11 12" key="1">
    <citation type="submission" date="2019-04" db="EMBL/GenBank/DDBJ databases">
        <title>Comparative genomics and transcriptomics to analyze fruiting body development in filamentous ascomycetes.</title>
        <authorList>
            <consortium name="DOE Joint Genome Institute"/>
            <person name="Lutkenhaus R."/>
            <person name="Traeger S."/>
            <person name="Breuer J."/>
            <person name="Kuo A."/>
            <person name="Lipzen A."/>
            <person name="Pangilinan J."/>
            <person name="Dilworth D."/>
            <person name="Sandor L."/>
            <person name="Poggeler S."/>
            <person name="Barry K."/>
            <person name="Grigoriev I.V."/>
            <person name="Nowrousian M."/>
        </authorList>
    </citation>
    <scope>NUCLEOTIDE SEQUENCE [LARGE SCALE GENOMIC DNA]</scope>
    <source>
        <strain evidence="11 12">CBS 389.68</strain>
    </source>
</reference>
<comment type="subunit">
    <text evidence="8">The glycine cleavage system is composed of four proteins: P, T, L and H.</text>
</comment>